<gene>
    <name evidence="3" type="ORF">ACFQJ6_15870</name>
</gene>
<dbReference type="EMBL" id="JBHSZH010000005">
    <property type="protein sequence ID" value="MFC7081362.1"/>
    <property type="molecule type" value="Genomic_DNA"/>
</dbReference>
<comment type="caution">
    <text evidence="3">The sequence shown here is derived from an EMBL/GenBank/DDBJ whole genome shotgun (WGS) entry which is preliminary data.</text>
</comment>
<feature type="region of interest" description="Disordered" evidence="1">
    <location>
        <begin position="1"/>
        <end position="24"/>
    </location>
</feature>
<accession>A0ABD5WQA5</accession>
<dbReference type="InterPro" id="IPR054190">
    <property type="entry name" value="DUF6895"/>
</dbReference>
<evidence type="ECO:0000259" key="2">
    <source>
        <dbReference type="Pfam" id="PF21836"/>
    </source>
</evidence>
<dbReference type="Proteomes" id="UP001596407">
    <property type="component" value="Unassembled WGS sequence"/>
</dbReference>
<feature type="domain" description="DUF6895" evidence="2">
    <location>
        <begin position="36"/>
        <end position="320"/>
    </location>
</feature>
<organism evidence="3 4">
    <name type="scientific">Halorussus caseinilyticus</name>
    <dbReference type="NCBI Taxonomy" id="3034025"/>
    <lineage>
        <taxon>Archaea</taxon>
        <taxon>Methanobacteriati</taxon>
        <taxon>Methanobacteriota</taxon>
        <taxon>Stenosarchaea group</taxon>
        <taxon>Halobacteria</taxon>
        <taxon>Halobacteriales</taxon>
        <taxon>Haladaptataceae</taxon>
        <taxon>Halorussus</taxon>
    </lineage>
</organism>
<dbReference type="GeneID" id="79301888"/>
<dbReference type="Pfam" id="PF21836">
    <property type="entry name" value="DUF6895"/>
    <property type="match status" value="1"/>
</dbReference>
<name>A0ABD5WQA5_9EURY</name>
<evidence type="ECO:0000313" key="3">
    <source>
        <dbReference type="EMBL" id="MFC7081362.1"/>
    </source>
</evidence>
<sequence>MSDEASTDDVREAFDPTPRVPDRDVPAMARRLEATTTSWVEGHADRFDPFRWEDKREQNLRRKAFGEAGLYLLHAHELGGGDDLQSLSSVVADHANDERYFRLLQRRPTMVRKFAYPALYADRSGNLRDDRLSGRLTELLNDEAVWAKQRTSFERFDLWHVAKLSGVEPPFSTDGLLAGSPLAHRPDPFRATAKDVNGLVHELMFWRNLGMDAAGASFPDEPAPGGDLREVLTLLLFRYVAEQNYDVGLEVVMSAVLQRTVAPDLVRTFVGHALSRAEELGYLPKSESSLDSDPRFERFSASASEWATHYHANLVAGFASRVLCDHWDEFVAESAPAENHDYDHEDLLKMGRMVEALMDYDLQSGARRLRDLAGTSVAAAYPEAFDAAVRFLRNQRRPDGTFGYWTDVRSKYVSLTGDGERFDEEIVESTTEACSAALAEIDQLASE</sequence>
<evidence type="ECO:0000313" key="4">
    <source>
        <dbReference type="Proteomes" id="UP001596407"/>
    </source>
</evidence>
<feature type="compositionally biased region" description="Basic and acidic residues" evidence="1">
    <location>
        <begin position="8"/>
        <end position="24"/>
    </location>
</feature>
<dbReference type="RefSeq" id="WP_276280723.1">
    <property type="nucleotide sequence ID" value="NZ_CP119809.1"/>
</dbReference>
<evidence type="ECO:0000256" key="1">
    <source>
        <dbReference type="SAM" id="MobiDB-lite"/>
    </source>
</evidence>
<dbReference type="AlphaFoldDB" id="A0ABD5WQA5"/>
<protein>
    <submittedName>
        <fullName evidence="3">DUF6895 family protein</fullName>
    </submittedName>
</protein>
<reference evidence="3 4" key="1">
    <citation type="journal article" date="2019" name="Int. J. Syst. Evol. Microbiol.">
        <title>The Global Catalogue of Microorganisms (GCM) 10K type strain sequencing project: providing services to taxonomists for standard genome sequencing and annotation.</title>
        <authorList>
            <consortium name="The Broad Institute Genomics Platform"/>
            <consortium name="The Broad Institute Genome Sequencing Center for Infectious Disease"/>
            <person name="Wu L."/>
            <person name="Ma J."/>
        </authorList>
    </citation>
    <scope>NUCLEOTIDE SEQUENCE [LARGE SCALE GENOMIC DNA]</scope>
    <source>
        <strain evidence="3 4">DT72</strain>
    </source>
</reference>
<keyword evidence="4" id="KW-1185">Reference proteome</keyword>
<proteinExistence type="predicted"/>